<dbReference type="SMART" id="SM01078">
    <property type="entry name" value="CGGC"/>
    <property type="match status" value="1"/>
</dbReference>
<evidence type="ECO:0000259" key="1">
    <source>
        <dbReference type="SMART" id="SM01078"/>
    </source>
</evidence>
<organism evidence="2 3">
    <name type="scientific">Clostridium punense</name>
    <dbReference type="NCBI Taxonomy" id="1054297"/>
    <lineage>
        <taxon>Bacteria</taxon>
        <taxon>Bacillati</taxon>
        <taxon>Bacillota</taxon>
        <taxon>Clostridia</taxon>
        <taxon>Eubacteriales</taxon>
        <taxon>Clostridiaceae</taxon>
        <taxon>Clostridium</taxon>
    </lineage>
</organism>
<sequence>MKVAILVNEDTMDICIGKGCLNAFNKKIDAFKSYDNEVELIAFTHVGGDLQRKIEKLINNGVEVVHLSTCLRAKYEDYDNLANGLAQHFKVVGYTHGSENGKNRNTICLEQCKGCKL</sequence>
<evidence type="ECO:0000313" key="3">
    <source>
        <dbReference type="Proteomes" id="UP001519308"/>
    </source>
</evidence>
<protein>
    <submittedName>
        <fullName evidence="2">Metal-binding protein</fullName>
    </submittedName>
</protein>
<accession>A0ABS4K6H4</accession>
<keyword evidence="3" id="KW-1185">Reference proteome</keyword>
<dbReference type="Proteomes" id="UP001519308">
    <property type="component" value="Unassembled WGS sequence"/>
</dbReference>
<gene>
    <name evidence="2" type="ORF">J2Z44_003224</name>
</gene>
<name>A0ABS4K6H4_9CLOT</name>
<dbReference type="EMBL" id="JAGGLL010000028">
    <property type="protein sequence ID" value="MBP2023387.1"/>
    <property type="molecule type" value="Genomic_DNA"/>
</dbReference>
<dbReference type="RefSeq" id="WP_021282585.1">
    <property type="nucleotide sequence ID" value="NZ_JAGGLL010000028.1"/>
</dbReference>
<evidence type="ECO:0000313" key="2">
    <source>
        <dbReference type="EMBL" id="MBP2023387.1"/>
    </source>
</evidence>
<proteinExistence type="predicted"/>
<feature type="domain" description="CGGC" evidence="1">
    <location>
        <begin position="2"/>
        <end position="96"/>
    </location>
</feature>
<reference evidence="2 3" key="1">
    <citation type="submission" date="2021-03" db="EMBL/GenBank/DDBJ databases">
        <title>Genomic Encyclopedia of Type Strains, Phase IV (KMG-IV): sequencing the most valuable type-strain genomes for metagenomic binning, comparative biology and taxonomic classification.</title>
        <authorList>
            <person name="Goeker M."/>
        </authorList>
    </citation>
    <scope>NUCLEOTIDE SEQUENCE [LARGE SCALE GENOMIC DNA]</scope>
    <source>
        <strain evidence="2 3">DSM 28650</strain>
    </source>
</reference>
<comment type="caution">
    <text evidence="2">The sequence shown here is derived from an EMBL/GenBank/DDBJ whole genome shotgun (WGS) entry which is preliminary data.</text>
</comment>
<dbReference type="InterPro" id="IPR014925">
    <property type="entry name" value="CGGC_dom"/>
</dbReference>
<dbReference type="Pfam" id="PF08821">
    <property type="entry name" value="CGGC"/>
    <property type="match status" value="1"/>
</dbReference>